<evidence type="ECO:0000313" key="4">
    <source>
        <dbReference type="Proteomes" id="UP000553632"/>
    </source>
</evidence>
<protein>
    <submittedName>
        <fullName evidence="3">Uncharacterized protein</fullName>
    </submittedName>
</protein>
<reference evidence="3 4" key="1">
    <citation type="submission" date="2020-04" db="EMBL/GenBank/DDBJ databases">
        <title>Perkinsus olseni comparative genomics.</title>
        <authorList>
            <person name="Bogema D.R."/>
        </authorList>
    </citation>
    <scope>NUCLEOTIDE SEQUENCE [LARGE SCALE GENOMIC DNA]</scope>
    <source>
        <strain evidence="3 4">ATCC PRA-207</strain>
    </source>
</reference>
<feature type="region of interest" description="Disordered" evidence="2">
    <location>
        <begin position="43"/>
        <end position="65"/>
    </location>
</feature>
<evidence type="ECO:0000313" key="3">
    <source>
        <dbReference type="EMBL" id="KAF4758955.1"/>
    </source>
</evidence>
<feature type="coiled-coil region" evidence="1">
    <location>
        <begin position="113"/>
        <end position="147"/>
    </location>
</feature>
<accession>A0A7J6UNW5</accession>
<dbReference type="EMBL" id="JABANO010000780">
    <property type="protein sequence ID" value="KAF4758955.1"/>
    <property type="molecule type" value="Genomic_DNA"/>
</dbReference>
<evidence type="ECO:0000256" key="1">
    <source>
        <dbReference type="SAM" id="Coils"/>
    </source>
</evidence>
<proteinExistence type="predicted"/>
<dbReference type="Proteomes" id="UP000553632">
    <property type="component" value="Unassembled WGS sequence"/>
</dbReference>
<keyword evidence="4" id="KW-1185">Reference proteome</keyword>
<sequence>MEKSRIVDMQKVDELPTVYGRSTASTESLMDPTDVHIADVASSLGSSDTSDAGSLEHDTTRHRHMTCGWDSDVDRSIEDAESVMSGPEVHTVMEDFPRAAEDVDEETKLTEKVPELLEAMNSSAERLNALERELSTIERRRHHLATEWRRRKQQLLPVMSPIGYASGPAHTFRNRSMNTRALWLGCKGSCRVDGTEITLASSSYAIDLLRTLNSRPPS</sequence>
<dbReference type="AlphaFoldDB" id="A0A7J6UNW5"/>
<evidence type="ECO:0000256" key="2">
    <source>
        <dbReference type="SAM" id="MobiDB-lite"/>
    </source>
</evidence>
<organism evidence="3 4">
    <name type="scientific">Perkinsus olseni</name>
    <name type="common">Perkinsus atlanticus</name>
    <dbReference type="NCBI Taxonomy" id="32597"/>
    <lineage>
        <taxon>Eukaryota</taxon>
        <taxon>Sar</taxon>
        <taxon>Alveolata</taxon>
        <taxon>Perkinsozoa</taxon>
        <taxon>Perkinsea</taxon>
        <taxon>Perkinsida</taxon>
        <taxon>Perkinsidae</taxon>
        <taxon>Perkinsus</taxon>
    </lineage>
</organism>
<name>A0A7J6UNW5_PEROL</name>
<keyword evidence="1" id="KW-0175">Coiled coil</keyword>
<gene>
    <name evidence="3" type="ORF">FOZ63_008532</name>
</gene>
<feature type="compositionally biased region" description="Polar residues" evidence="2">
    <location>
        <begin position="43"/>
        <end position="52"/>
    </location>
</feature>
<comment type="caution">
    <text evidence="3">The sequence shown here is derived from an EMBL/GenBank/DDBJ whole genome shotgun (WGS) entry which is preliminary data.</text>
</comment>